<feature type="transmembrane region" description="Helical" evidence="1">
    <location>
        <begin position="30"/>
        <end position="49"/>
    </location>
</feature>
<protein>
    <submittedName>
        <fullName evidence="2">Uncharacterized protein</fullName>
    </submittedName>
</protein>
<evidence type="ECO:0000313" key="3">
    <source>
        <dbReference type="Proteomes" id="UP000316242"/>
    </source>
</evidence>
<feature type="transmembrane region" description="Helical" evidence="1">
    <location>
        <begin position="61"/>
        <end position="78"/>
    </location>
</feature>
<sequence>MLKFFGITTGASASGKVRAWQGVDRKHRGIAFAVSLVLASAAFLAARWLLSGLPPEHSLPYVPWLAAAALLLISTLVAERSMISNQPAEAGGI</sequence>
<keyword evidence="3" id="KW-1185">Reference proteome</keyword>
<dbReference type="EMBL" id="BJNE01000016">
    <property type="protein sequence ID" value="GEC13611.1"/>
    <property type="molecule type" value="Genomic_DNA"/>
</dbReference>
<keyword evidence="1" id="KW-1133">Transmembrane helix</keyword>
<reference evidence="2 3" key="1">
    <citation type="submission" date="2019-06" db="EMBL/GenBank/DDBJ databases">
        <title>Whole genome shotgun sequence of Glutamicibacter nicotianae NBRC 14234.</title>
        <authorList>
            <person name="Hosoyama A."/>
            <person name="Uohara A."/>
            <person name="Ohji S."/>
            <person name="Ichikawa N."/>
        </authorList>
    </citation>
    <scope>NUCLEOTIDE SEQUENCE [LARGE SCALE GENOMIC DNA]</scope>
    <source>
        <strain evidence="2 3">NBRC 14234</strain>
    </source>
</reference>
<keyword evidence="1" id="KW-0472">Membrane</keyword>
<proteinExistence type="predicted"/>
<keyword evidence="1" id="KW-0812">Transmembrane</keyword>
<evidence type="ECO:0000256" key="1">
    <source>
        <dbReference type="SAM" id="Phobius"/>
    </source>
</evidence>
<organism evidence="2 3">
    <name type="scientific">Glutamicibacter nicotianae</name>
    <name type="common">Arthrobacter nicotianae</name>
    <dbReference type="NCBI Taxonomy" id="37929"/>
    <lineage>
        <taxon>Bacteria</taxon>
        <taxon>Bacillati</taxon>
        <taxon>Actinomycetota</taxon>
        <taxon>Actinomycetes</taxon>
        <taxon>Micrococcales</taxon>
        <taxon>Micrococcaceae</taxon>
        <taxon>Glutamicibacter</taxon>
    </lineage>
</organism>
<name>A0ABQ0RP75_GLUNI</name>
<dbReference type="RefSeq" id="WP_141358708.1">
    <property type="nucleotide sequence ID" value="NZ_BAAAWM010000001.1"/>
</dbReference>
<dbReference type="Proteomes" id="UP000316242">
    <property type="component" value="Unassembled WGS sequence"/>
</dbReference>
<evidence type="ECO:0000313" key="2">
    <source>
        <dbReference type="EMBL" id="GEC13611.1"/>
    </source>
</evidence>
<accession>A0ABQ0RP75</accession>
<comment type="caution">
    <text evidence="2">The sequence shown here is derived from an EMBL/GenBank/DDBJ whole genome shotgun (WGS) entry which is preliminary data.</text>
</comment>
<gene>
    <name evidence="2" type="ORF">ANI01nite_28140</name>
</gene>